<keyword evidence="2" id="KW-0614">Plasmid</keyword>
<evidence type="ECO:0000256" key="1">
    <source>
        <dbReference type="ARBA" id="ARBA00023172"/>
    </source>
</evidence>
<evidence type="ECO:0008006" key="4">
    <source>
        <dbReference type="Google" id="ProtNLM"/>
    </source>
</evidence>
<dbReference type="Proteomes" id="UP001217044">
    <property type="component" value="Plasmid pDATS01"/>
</dbReference>
<evidence type="ECO:0000313" key="2">
    <source>
        <dbReference type="EMBL" id="WDA60263.1"/>
    </source>
</evidence>
<gene>
    <name evidence="2" type="ORF">M8445_16345</name>
</gene>
<sequence length="294" mass="32436">MPTPHPDELALKLTRALTTHDLDTLVATLQAGGHLTRPVPQARANLKPILEHAAQDHVNLLHPPADFHAWLRTPLLSNARGGVASNNTIIARTSTLRGLYTTLRREGLITVDPLTDFQTPPAEHARDALPHQDDLTRLLLNATDPHLHAALTLMYRHALQVTEILSLRWGMYDHPRARLLRRRTASTLGTESTRALEPLLAAQGGPLHVQDDAHVFPYRTQDDLRLAIFRVCQNANLPFIGPAQIRRASLRDFPLTQTEAGFADPRSFELAQQLARTLGVQDGTAPQDAAAEPA</sequence>
<accession>A0ABY7V7M9</accession>
<proteinExistence type="predicted"/>
<protein>
    <recommendedName>
        <fullName evidence="4">Integrase</fullName>
    </recommendedName>
</protein>
<reference evidence="2 3" key="1">
    <citation type="submission" date="2022-12" db="EMBL/GenBank/DDBJ databases">
        <title>Genome Sequence of Deinococcus aquaticus Type Strain PB314.</title>
        <authorList>
            <person name="Albert C."/>
            <person name="Hill J."/>
            <person name="Boren L."/>
            <person name="Scholz-Ng S."/>
            <person name="Fatema N."/>
            <person name="Grosso R."/>
            <person name="Soboslay E."/>
            <person name="Tuohy J."/>
        </authorList>
    </citation>
    <scope>NUCLEOTIDE SEQUENCE [LARGE SCALE GENOMIC DNA]</scope>
    <source>
        <strain evidence="2 3">PB-314</strain>
        <plasmid evidence="2 3">pDATS01</plasmid>
    </source>
</reference>
<evidence type="ECO:0000313" key="3">
    <source>
        <dbReference type="Proteomes" id="UP001217044"/>
    </source>
</evidence>
<geneLocation type="plasmid" evidence="2 3">
    <name>pDATS01</name>
</geneLocation>
<dbReference type="InterPro" id="IPR013762">
    <property type="entry name" value="Integrase-like_cat_sf"/>
</dbReference>
<name>A0ABY7V7M9_9DEIO</name>
<dbReference type="EMBL" id="CP115166">
    <property type="protein sequence ID" value="WDA60263.1"/>
    <property type="molecule type" value="Genomic_DNA"/>
</dbReference>
<dbReference type="RefSeq" id="WP_273991045.1">
    <property type="nucleotide sequence ID" value="NZ_BAABQT010000004.1"/>
</dbReference>
<organism evidence="2 3">
    <name type="scientific">Deinococcus aquaticus</name>
    <dbReference type="NCBI Taxonomy" id="328692"/>
    <lineage>
        <taxon>Bacteria</taxon>
        <taxon>Thermotogati</taxon>
        <taxon>Deinococcota</taxon>
        <taxon>Deinococci</taxon>
        <taxon>Deinococcales</taxon>
        <taxon>Deinococcaceae</taxon>
        <taxon>Deinococcus</taxon>
    </lineage>
</organism>
<dbReference type="Gene3D" id="1.10.443.10">
    <property type="entry name" value="Intergrase catalytic core"/>
    <property type="match status" value="1"/>
</dbReference>
<dbReference type="InterPro" id="IPR011010">
    <property type="entry name" value="DNA_brk_join_enz"/>
</dbReference>
<keyword evidence="1" id="KW-0233">DNA recombination</keyword>
<dbReference type="SUPFAM" id="SSF56349">
    <property type="entry name" value="DNA breaking-rejoining enzymes"/>
    <property type="match status" value="1"/>
</dbReference>
<keyword evidence="3" id="KW-1185">Reference proteome</keyword>